<comment type="caution">
    <text evidence="2">The sequence shown here is derived from an EMBL/GenBank/DDBJ whole genome shotgun (WGS) entry which is preliminary data.</text>
</comment>
<organism evidence="2 3">
    <name type="scientific">Alternaria atra</name>
    <dbReference type="NCBI Taxonomy" id="119953"/>
    <lineage>
        <taxon>Eukaryota</taxon>
        <taxon>Fungi</taxon>
        <taxon>Dikarya</taxon>
        <taxon>Ascomycota</taxon>
        <taxon>Pezizomycotina</taxon>
        <taxon>Dothideomycetes</taxon>
        <taxon>Pleosporomycetidae</taxon>
        <taxon>Pleosporales</taxon>
        <taxon>Pleosporineae</taxon>
        <taxon>Pleosporaceae</taxon>
        <taxon>Alternaria</taxon>
        <taxon>Alternaria sect. Ulocladioides</taxon>
    </lineage>
</organism>
<feature type="compositionally biased region" description="Low complexity" evidence="1">
    <location>
        <begin position="1106"/>
        <end position="1118"/>
    </location>
</feature>
<sequence>MDLEYDLDEPPAASDDPNRPSTSAHGVELFGELLRYEMFRADPAPSTWSMDGLGYTDDAPHVYTDSRVDNQLHPPDSYAHSLHTDSWEDGLQEIEDFDWSADKDNERYIGEGISEAQVEEDIQTVSGADALGSGDQDSDHNLVLRDDAHLHGKVDSPITRPADQIWNSKEPLPSGGTASNPEASETNALRQPIKYVGSDALVIDGQNIEVQDAMSVDNIPIFADTGHPDVAPEMEAGVAVKQGPDTSTDTLAFQQGAVADNIITGNEIRKSLEDTVMSKASTIASVSTPPDHDSLLVYEPNLKVPPQIFTAPEIPAKYTTIESEPLAAAYSYNSRGYDEAIYSVAEASDQLQMQEDGPRAQDQLHDNSTVTVQPVIGTLQSPSEGLSKVRYLSYSGAKSTDDIPETTPDPTICLAPDGDNSTSPKSPGALSRVEEDGDGPWQAQLHNAVNEVFSDGFLELLPPGYRDRNVDFVKPPPEITNDEVLVQATPPLAIPSSKQQLENSAALLPLPSAPENHARGSEKSEVQPAETSAAKENATVTKLAYMLSKPLSPSNVEPANARAEDHVTMPDLENSKTVVAVPKHDLAERTSSIDYQVTIKDLDSTTPLGTSSTFTTPQSSPRSPGLSTPVLAPTVQNHYPCKRSRPTKKTNNASETESDAPPKKKARKNVSPKPRASRARKPSEALEDQDIQPTLSPAKTRRGAVKSKKEAAYVIGADEDLSASIQQGSTSKLGHSAQDGSTGPSRQVPITDELDNMTFASHSETKQSDHEDNNADVKEYYSDIKVPVTTSKHVPSVENVPSTPRSRPRVSKRELQGLNSPRYRERPSMAKRDTLPIARQLFKSDTLYGHMSSTPTLELSPAAPVSTFDLPIFAEVASGTIKVAKLPLAKSKETSPKTKEMKSSPTAPQAAKMTSAARPIRKQMVEPVEEEEYDLSPAPKIDTTKPLTLPDLPSPLRLSTNRCRTTRTRRKVDKHPESNFPVDDSSVVGNTKPDHEDLFSDTGKPEDVNNESEEDDDDFKDDQETTKTPDEQDSSDDNVSGITPPPSKKPRLKNKSLVFGNQNTNQSNSRTSTAPLSIPSSKGTPTTNKYGFKPSPSGPRTRQAPKAAAASKSALALKAKTKVPAKRRAKTARSSVVADTEENGEEASVPTKGKAKGKTSTASTSVTTAILESAEFPSVRQTRRASAMAHEIKHAREEKEREAKERVKAEAKAKLRKKV</sequence>
<dbReference type="Proteomes" id="UP000676310">
    <property type="component" value="Unassembled WGS sequence"/>
</dbReference>
<dbReference type="RefSeq" id="XP_043167869.1">
    <property type="nucleotide sequence ID" value="XM_043311934.1"/>
</dbReference>
<feature type="compositionally biased region" description="Basic and acidic residues" evidence="1">
    <location>
        <begin position="890"/>
        <end position="902"/>
    </location>
</feature>
<feature type="region of interest" description="Disordered" evidence="1">
    <location>
        <begin position="1"/>
        <end position="25"/>
    </location>
</feature>
<keyword evidence="3" id="KW-1185">Reference proteome</keyword>
<feature type="region of interest" description="Disordered" evidence="1">
    <location>
        <begin position="510"/>
        <end position="535"/>
    </location>
</feature>
<evidence type="ECO:0000256" key="1">
    <source>
        <dbReference type="SAM" id="MobiDB-lite"/>
    </source>
</evidence>
<feature type="region of interest" description="Disordered" evidence="1">
    <location>
        <begin position="415"/>
        <end position="436"/>
    </location>
</feature>
<feature type="compositionally biased region" description="Polar residues" evidence="1">
    <location>
        <begin position="1074"/>
        <end position="1089"/>
    </location>
</feature>
<feature type="compositionally biased region" description="Basic residues" evidence="1">
    <location>
        <begin position="1119"/>
        <end position="1131"/>
    </location>
</feature>
<reference evidence="2" key="1">
    <citation type="submission" date="2021-05" db="EMBL/GenBank/DDBJ databases">
        <authorList>
            <person name="Stam R."/>
        </authorList>
    </citation>
    <scope>NUCLEOTIDE SEQUENCE</scope>
    <source>
        <strain evidence="2">CS162</strain>
    </source>
</reference>
<feature type="compositionally biased region" description="Polar residues" evidence="1">
    <location>
        <begin position="723"/>
        <end position="745"/>
    </location>
</feature>
<feature type="compositionally biased region" description="Polar residues" evidence="1">
    <location>
        <begin position="176"/>
        <end position="186"/>
    </location>
</feature>
<feature type="compositionally biased region" description="Low complexity" evidence="1">
    <location>
        <begin position="604"/>
        <end position="624"/>
    </location>
</feature>
<feature type="region of interest" description="Disordered" evidence="1">
    <location>
        <begin position="792"/>
        <end position="824"/>
    </location>
</feature>
<gene>
    <name evidence="2" type="ORF">ALTATR162_LOCUS4323</name>
</gene>
<proteinExistence type="predicted"/>
<accession>A0A8J2HYC6</accession>
<feature type="compositionally biased region" description="Basic and acidic residues" evidence="1">
    <location>
        <begin position="1190"/>
        <end position="1213"/>
    </location>
</feature>
<feature type="region of interest" description="Disordered" evidence="1">
    <location>
        <begin position="603"/>
        <end position="750"/>
    </location>
</feature>
<dbReference type="OrthoDB" id="3689223at2759"/>
<name>A0A8J2HYC6_9PLEO</name>
<evidence type="ECO:0000313" key="3">
    <source>
        <dbReference type="Proteomes" id="UP000676310"/>
    </source>
</evidence>
<evidence type="ECO:0000313" key="2">
    <source>
        <dbReference type="EMBL" id="CAG5156526.1"/>
    </source>
</evidence>
<feature type="compositionally biased region" description="Basic and acidic residues" evidence="1">
    <location>
        <begin position="992"/>
        <end position="1007"/>
    </location>
</feature>
<feature type="compositionally biased region" description="Basic residues" evidence="1">
    <location>
        <begin position="964"/>
        <end position="973"/>
    </location>
</feature>
<dbReference type="GeneID" id="67015978"/>
<feature type="region of interest" description="Disordered" evidence="1">
    <location>
        <begin position="1177"/>
        <end position="1219"/>
    </location>
</feature>
<feature type="region of interest" description="Disordered" evidence="1">
    <location>
        <begin position="890"/>
        <end position="1164"/>
    </location>
</feature>
<dbReference type="EMBL" id="CAJRGZ010000017">
    <property type="protein sequence ID" value="CAG5156526.1"/>
    <property type="molecule type" value="Genomic_DNA"/>
</dbReference>
<dbReference type="AlphaFoldDB" id="A0A8J2HYC6"/>
<feature type="compositionally biased region" description="Low complexity" evidence="1">
    <location>
        <begin position="1061"/>
        <end position="1073"/>
    </location>
</feature>
<protein>
    <submittedName>
        <fullName evidence="2">Uncharacterized protein</fullName>
    </submittedName>
</protein>
<feature type="compositionally biased region" description="Polar residues" evidence="1">
    <location>
        <begin position="792"/>
        <end position="805"/>
    </location>
</feature>
<feature type="compositionally biased region" description="Acidic residues" evidence="1">
    <location>
        <begin position="1008"/>
        <end position="1021"/>
    </location>
</feature>
<feature type="compositionally biased region" description="Basic and acidic residues" evidence="1">
    <location>
        <begin position="516"/>
        <end position="525"/>
    </location>
</feature>
<feature type="region of interest" description="Disordered" evidence="1">
    <location>
        <begin position="152"/>
        <end position="186"/>
    </location>
</feature>
<feature type="compositionally biased region" description="Basic residues" evidence="1">
    <location>
        <begin position="663"/>
        <end position="680"/>
    </location>
</feature>